<protein>
    <submittedName>
        <fullName evidence="1">Uncharacterized protein</fullName>
    </submittedName>
</protein>
<dbReference type="Proteomes" id="UP000299102">
    <property type="component" value="Unassembled WGS sequence"/>
</dbReference>
<dbReference type="InterPro" id="IPR036397">
    <property type="entry name" value="RNaseH_sf"/>
</dbReference>
<dbReference type="Gene3D" id="3.30.420.10">
    <property type="entry name" value="Ribonuclease H-like superfamily/Ribonuclease H"/>
    <property type="match status" value="1"/>
</dbReference>
<accession>A0A4C1Z4F9</accession>
<dbReference type="Pfam" id="PF01359">
    <property type="entry name" value="Transposase_1"/>
    <property type="match status" value="1"/>
</dbReference>
<dbReference type="OrthoDB" id="616263at2759"/>
<reference evidence="1 2" key="1">
    <citation type="journal article" date="2019" name="Commun. Biol.">
        <title>The bagworm genome reveals a unique fibroin gene that provides high tensile strength.</title>
        <authorList>
            <person name="Kono N."/>
            <person name="Nakamura H."/>
            <person name="Ohtoshi R."/>
            <person name="Tomita M."/>
            <person name="Numata K."/>
            <person name="Arakawa K."/>
        </authorList>
    </citation>
    <scope>NUCLEOTIDE SEQUENCE [LARGE SCALE GENOMIC DNA]</scope>
</reference>
<dbReference type="InterPro" id="IPR001888">
    <property type="entry name" value="Transposase_1"/>
</dbReference>
<evidence type="ECO:0000313" key="1">
    <source>
        <dbReference type="EMBL" id="GBP83681.1"/>
    </source>
</evidence>
<dbReference type="EMBL" id="BGZK01001633">
    <property type="protein sequence ID" value="GBP83681.1"/>
    <property type="molecule type" value="Genomic_DNA"/>
</dbReference>
<gene>
    <name evidence="1" type="ORF">EVAR_57081_1</name>
</gene>
<name>A0A4C1Z4F9_EUMVA</name>
<sequence>MPIRKFREIDRKRCNGRRCNVRNFGHRLRCGRGRGASDVNIGHGVLICRIQRDTRSQRAGPTMRRVRRRDARPCDWKGIIHYELLPPGKTINSNLYCQQLMRLKQEVVKKRPKFITRKLMAWLTASGDPPRRPLRPLPVPSERILFSRHTKLNTNPENSLRE</sequence>
<evidence type="ECO:0000313" key="2">
    <source>
        <dbReference type="Proteomes" id="UP000299102"/>
    </source>
</evidence>
<keyword evidence="2" id="KW-1185">Reference proteome</keyword>
<dbReference type="AlphaFoldDB" id="A0A4C1Z4F9"/>
<dbReference type="GO" id="GO:0003676">
    <property type="term" value="F:nucleic acid binding"/>
    <property type="evidence" value="ECO:0007669"/>
    <property type="project" value="InterPro"/>
</dbReference>
<proteinExistence type="predicted"/>
<comment type="caution">
    <text evidence="1">The sequence shown here is derived from an EMBL/GenBank/DDBJ whole genome shotgun (WGS) entry which is preliminary data.</text>
</comment>
<organism evidence="1 2">
    <name type="scientific">Eumeta variegata</name>
    <name type="common">Bagworm moth</name>
    <name type="synonym">Eumeta japonica</name>
    <dbReference type="NCBI Taxonomy" id="151549"/>
    <lineage>
        <taxon>Eukaryota</taxon>
        <taxon>Metazoa</taxon>
        <taxon>Ecdysozoa</taxon>
        <taxon>Arthropoda</taxon>
        <taxon>Hexapoda</taxon>
        <taxon>Insecta</taxon>
        <taxon>Pterygota</taxon>
        <taxon>Neoptera</taxon>
        <taxon>Endopterygota</taxon>
        <taxon>Lepidoptera</taxon>
        <taxon>Glossata</taxon>
        <taxon>Ditrysia</taxon>
        <taxon>Tineoidea</taxon>
        <taxon>Psychidae</taxon>
        <taxon>Oiketicinae</taxon>
        <taxon>Eumeta</taxon>
    </lineage>
</organism>